<dbReference type="InParanoid" id="A0A077ZXC8"/>
<dbReference type="GO" id="GO:0005787">
    <property type="term" value="C:signal peptidase complex"/>
    <property type="evidence" value="ECO:0007669"/>
    <property type="project" value="InterPro"/>
</dbReference>
<evidence type="ECO:0000256" key="9">
    <source>
        <dbReference type="SAM" id="Phobius"/>
    </source>
</evidence>
<dbReference type="AlphaFoldDB" id="A0A077ZXC8"/>
<comment type="function">
    <text evidence="8">Component of the signal peptidase complex (SPC) which catalyzes the cleavage of N-terminal signal sequences from nascent proteins as they are translocated into the lumen of the endoplasmic reticulum. Dispensable for SPC enzymatic activity.</text>
</comment>
<dbReference type="InterPro" id="IPR009542">
    <property type="entry name" value="Spc1/SPCS1"/>
</dbReference>
<proteinExistence type="inferred from homology"/>
<keyword evidence="11" id="KW-1185">Reference proteome</keyword>
<dbReference type="Proteomes" id="UP000039865">
    <property type="component" value="Unassembled WGS sequence"/>
</dbReference>
<accession>A0A077ZXC8</accession>
<evidence type="ECO:0000256" key="4">
    <source>
        <dbReference type="ARBA" id="ARBA00022692"/>
    </source>
</evidence>
<evidence type="ECO:0000256" key="6">
    <source>
        <dbReference type="ARBA" id="ARBA00022989"/>
    </source>
</evidence>
<reference evidence="10 11" key="1">
    <citation type="submission" date="2014-06" db="EMBL/GenBank/DDBJ databases">
        <authorList>
            <person name="Swart Estienne"/>
        </authorList>
    </citation>
    <scope>NUCLEOTIDE SEQUENCE [LARGE SCALE GENOMIC DNA]</scope>
    <source>
        <strain evidence="10 11">130c</strain>
    </source>
</reference>
<dbReference type="PANTHER" id="PTHR13202">
    <property type="entry name" value="MICROSOMAL SIGNAL PEPTIDASE 12 KDA SUBUNIT"/>
    <property type="match status" value="1"/>
</dbReference>
<dbReference type="Pfam" id="PF06645">
    <property type="entry name" value="SPC12"/>
    <property type="match status" value="1"/>
</dbReference>
<dbReference type="PANTHER" id="PTHR13202:SF0">
    <property type="entry name" value="SIGNAL PEPTIDASE COMPLEX SUBUNIT 1"/>
    <property type="match status" value="1"/>
</dbReference>
<feature type="transmembrane region" description="Helical" evidence="9">
    <location>
        <begin position="720"/>
        <end position="743"/>
    </location>
</feature>
<evidence type="ECO:0000256" key="1">
    <source>
        <dbReference type="ARBA" id="ARBA00004477"/>
    </source>
</evidence>
<sequence length="765" mass="86280">MDKSGSKNHLMNQYSTNTQSHFNSHQTHTINSKIILKSSTHEEFNYDEFEKTLVGVSSPAQHNPEPQIIYDNQTYKIPSEALVSVKKLHLNDVPIKKMKPIMLHRQKTQNSNALANNNNTSASDYIAQTTKSEQQQPLVKGTPVVVKNAGSVTKASQTGSFQYYFQISPVEDHSNRMSFIKNKIMLLNKVNQQKNLQRLVNRQELQFQQQQQVNPGMGNGFLEYNQLDAKEAGGIDGQVAQAYMMMSGTQSSLIHSIKDQDFMKNLLDRKRSSGRNIYNNTVGSMFQNYQSNQGNLTSRTVISGGSKINLNQQLSNEKNLLPNIFVMEKAGNATTNTSSRNYAPGQISQKTPQKIALNGTGGLNTSIYNLTQVNSHGRVRSQLNMRDGGAEYAGTSSYIDSSLRKKRNIDLFNDLEIIVGGNSVKEAKGISRQAVYSSDVKQINQQGGKLTGIGNNILKPTLVTKVQKQQFVKLEELRAKSLASQQNRGLYSFTKSEAFKSQQEMVKSDLRKIQRDEYSNKIYNTTSNLAMLNKDGILSIEDDGGLDLNISQESLDDIKKIRQDLLRSERKDSCMDNDDDKLDFNEDFLRGSIKQCKLNKGENQGSTQVKSPQNQTKFGLAAANVASQQVMIKKKKQKKHNCDRSYDYKKDIIVPLIIQQLFNKMEHPATKEGFTDRIYRNVNEMDFEGQKLAEKIMRNVMILSAVIGFGIGYVNEKFSHTVYIMLGSMFLLFLITGPALPIYKKNELQWRSHEISAEVVDKKQK</sequence>
<comment type="similarity">
    <text evidence="2">Belongs to the SPCS1 family.</text>
</comment>
<feature type="transmembrane region" description="Helical" evidence="9">
    <location>
        <begin position="696"/>
        <end position="714"/>
    </location>
</feature>
<dbReference type="EMBL" id="CCKQ01003440">
    <property type="protein sequence ID" value="CDW74555.1"/>
    <property type="molecule type" value="Genomic_DNA"/>
</dbReference>
<keyword evidence="6 9" id="KW-1133">Transmembrane helix</keyword>
<comment type="subcellular location">
    <subcellularLocation>
        <location evidence="1">Endoplasmic reticulum membrane</location>
        <topology evidence="1">Multi-pass membrane protein</topology>
    </subcellularLocation>
</comment>
<name>A0A077ZXC8_STYLE</name>
<evidence type="ECO:0000256" key="5">
    <source>
        <dbReference type="ARBA" id="ARBA00022824"/>
    </source>
</evidence>
<keyword evidence="4 9" id="KW-0812">Transmembrane</keyword>
<evidence type="ECO:0000256" key="3">
    <source>
        <dbReference type="ARBA" id="ARBA00017059"/>
    </source>
</evidence>
<dbReference type="OrthoDB" id="263893at2759"/>
<evidence type="ECO:0000313" key="11">
    <source>
        <dbReference type="Proteomes" id="UP000039865"/>
    </source>
</evidence>
<organism evidence="10 11">
    <name type="scientific">Stylonychia lemnae</name>
    <name type="common">Ciliate</name>
    <dbReference type="NCBI Taxonomy" id="5949"/>
    <lineage>
        <taxon>Eukaryota</taxon>
        <taxon>Sar</taxon>
        <taxon>Alveolata</taxon>
        <taxon>Ciliophora</taxon>
        <taxon>Intramacronucleata</taxon>
        <taxon>Spirotrichea</taxon>
        <taxon>Stichotrichia</taxon>
        <taxon>Sporadotrichida</taxon>
        <taxon>Oxytrichidae</taxon>
        <taxon>Stylonychinae</taxon>
        <taxon>Stylonychia</taxon>
    </lineage>
</organism>
<evidence type="ECO:0000256" key="7">
    <source>
        <dbReference type="ARBA" id="ARBA00023136"/>
    </source>
</evidence>
<evidence type="ECO:0000256" key="2">
    <source>
        <dbReference type="ARBA" id="ARBA00005245"/>
    </source>
</evidence>
<evidence type="ECO:0000256" key="8">
    <source>
        <dbReference type="ARBA" id="ARBA00045204"/>
    </source>
</evidence>
<keyword evidence="5" id="KW-0256">Endoplasmic reticulum</keyword>
<dbReference type="GO" id="GO:0006465">
    <property type="term" value="P:signal peptide processing"/>
    <property type="evidence" value="ECO:0007669"/>
    <property type="project" value="InterPro"/>
</dbReference>
<dbReference type="GO" id="GO:0045047">
    <property type="term" value="P:protein targeting to ER"/>
    <property type="evidence" value="ECO:0007669"/>
    <property type="project" value="TreeGrafter"/>
</dbReference>
<evidence type="ECO:0000313" key="10">
    <source>
        <dbReference type="EMBL" id="CDW74555.1"/>
    </source>
</evidence>
<gene>
    <name evidence="10" type="primary">Contig5340.g5714</name>
    <name evidence="10" type="ORF">STYLEM_3535</name>
</gene>
<protein>
    <recommendedName>
        <fullName evidence="3">Signal peptidase complex subunit 1</fullName>
    </recommendedName>
</protein>
<keyword evidence="7 9" id="KW-0472">Membrane</keyword>